<gene>
    <name evidence="12" type="ORF">ZT1E4_G9248</name>
</gene>
<accession>A0A2H1GY88</accession>
<evidence type="ECO:0000259" key="11">
    <source>
        <dbReference type="Pfam" id="PF00557"/>
    </source>
</evidence>
<keyword evidence="5 8" id="KW-0479">Metal-binding</keyword>
<dbReference type="SUPFAM" id="SSF55920">
    <property type="entry name" value="Creatinase/aminopeptidase"/>
    <property type="match status" value="1"/>
</dbReference>
<dbReference type="GO" id="GO:0006508">
    <property type="term" value="P:proteolysis"/>
    <property type="evidence" value="ECO:0007669"/>
    <property type="project" value="UniProtKB-KW"/>
</dbReference>
<dbReference type="AlphaFoldDB" id="A0A2H1GY88"/>
<dbReference type="PROSITE" id="PS00166">
    <property type="entry name" value="ENOYL_COA_HYDRATASE"/>
    <property type="match status" value="1"/>
</dbReference>
<dbReference type="InterPro" id="IPR050247">
    <property type="entry name" value="Met_Aminopeptidase_Type2"/>
</dbReference>
<dbReference type="Pfam" id="PF00378">
    <property type="entry name" value="ECH_1"/>
    <property type="match status" value="1"/>
</dbReference>
<dbReference type="CDD" id="cd01088">
    <property type="entry name" value="MetAP2"/>
    <property type="match status" value="1"/>
</dbReference>
<sequence length="1128" mass="122236">MASPTFTTAPPPTPTYLLSYPAPSVLLITINRPKAMNSLPFASHWEADALLTWFDHEPSLLVAVITGTGKAFCAGQDLIEQKDITNAREKAKRDGGKELDRRLLTHPPSGFMGVSRRVGKKPVVAAVNGWAMGGGFEICLGCDIIIASPNATFGLPEAMRGLYAGAGGLSRLVRLCGITIASEIAMSGRFLSAQEAVQYHIANRVSKSHESVVEEAVALAAKIASLSPDAIIVTRHGLRQSWEEGSVERASQNTDNRYGIALREGDNLGIGLRAFAEKKQPKWVPSKILYDQLKMVSETWDPNATSFPLLKDLPDIPDAPKSASWFWGPDDNLGRINLLTPSRVKAAAAEIKTGEIVRTDLPLNVPAQPAFGRQAFKHQIKALSPGYAYDDTYELNTQSGTQFDGFRHVADPETAYFYNWTTAKDIAGEEGEKNEKCGMNHWAAHGFAGRGVLLDYRSYATSQGKTYDSATSHAITYADLLATGKHQGLDIRPASQGGDIQIGDILFVRSGFVQDYHSRSSSENEALGLRAYAPSGDADKIQCWAGLSSEEEVRTWLHDCYFTAGLGDSPTWEVFPPPAKGALHGFMLACWGMPIGEMLDLEKMAEVCKREERWTFFFTAGTPNCPGGVGGHVNDCQAESCGGLHISFVPPSLLFQSTTSANRSHAHDMASKTPEGERRGPNGGSSGNAAIANINPQTPAAASGLLEGALDDEGGDDDGDGDDGAVTTMKCDNSSKKKRKKSNKKKNKTSGGKKQTTPPTVPVSELFSGQPYPGGEICDYAVKDDNLQRTTAEESRHLAVLADIDDEFLNDYRKAAEVHRQVRRHVQTVAKPGVSMDYLAREIEDGVRSLVSHPGIEPGDALKGGLAFPTGLCLNNIAAHSTPNPGAKDVILQQDDVLSVDFGVHVNGRIVDSAFTVAANPVYDNLLDAVKAATNTGLMEAGIDARMDHISGEIQEVMESYELELNGKTIPVKAVRSLTGHNILRYKIHGDKQVPFVKTRTSQRMEEGDVFAIETFGTTGRGHMRDDVGVYGYGRNDTAITTGLFGKSSKALLKTIDEQFGTLVFSKRYLQHIGVKNYHLAMKSLIENDIVEVYGPLVDIPGSHVAQFEHTILLRPNCKEVISRGDDY</sequence>
<keyword evidence="3 8" id="KW-0963">Cytoplasm</keyword>
<keyword evidence="7" id="KW-0843">Virulence</keyword>
<dbReference type="Gene3D" id="3.90.226.10">
    <property type="entry name" value="2-enoyl-CoA Hydratase, Chain A, domain 1"/>
    <property type="match status" value="1"/>
</dbReference>
<dbReference type="GO" id="GO:0004239">
    <property type="term" value="F:initiator methionyl aminopeptidase activity"/>
    <property type="evidence" value="ECO:0007669"/>
    <property type="project" value="UniProtKB-UniRule"/>
</dbReference>
<keyword evidence="2 8" id="KW-0031">Aminopeptidase</keyword>
<feature type="compositionally biased region" description="Basic residues" evidence="10">
    <location>
        <begin position="736"/>
        <end position="748"/>
    </location>
</feature>
<keyword evidence="4 8" id="KW-0645">Protease</keyword>
<comment type="similarity">
    <text evidence="1">Belongs to the Cyclase 1 superfamily.</text>
</comment>
<dbReference type="Proteomes" id="UP000245764">
    <property type="component" value="Chromosome 9"/>
</dbReference>
<comment type="cofactor">
    <cofactor evidence="8">
        <name>Co(2+)</name>
        <dbReference type="ChEBI" id="CHEBI:48828"/>
    </cofactor>
    <cofactor evidence="8">
        <name>Zn(2+)</name>
        <dbReference type="ChEBI" id="CHEBI:29105"/>
    </cofactor>
    <cofactor evidence="8">
        <name>Mn(2+)</name>
        <dbReference type="ChEBI" id="CHEBI:29035"/>
    </cofactor>
    <cofactor evidence="8">
        <name>Fe(2+)</name>
        <dbReference type="ChEBI" id="CHEBI:29033"/>
    </cofactor>
    <text evidence="8">Binds 2 divalent metal cations per subunit. Has a high-affinity and a low affinity metal-binding site. The true nature of the physiological cofactor is under debate. The enzyme is active with cobalt, zinc, manganese or divalent iron ions. Most likely, methionine aminopeptidases function as mononuclear Fe(2+)-metalloproteases under physiological conditions, and the catalytically relevant metal-binding site has been assigned to the histidine-containing high-affinity site.</text>
</comment>
<dbReference type="EC" id="3.4.11.18" evidence="8"/>
<dbReference type="PANTHER" id="PTHR45777">
    <property type="entry name" value="METHIONINE AMINOPEPTIDASE 2"/>
    <property type="match status" value="1"/>
</dbReference>
<dbReference type="SUPFAM" id="SSF52096">
    <property type="entry name" value="ClpP/crotonase"/>
    <property type="match status" value="1"/>
</dbReference>
<feature type="compositionally biased region" description="Acidic residues" evidence="10">
    <location>
        <begin position="709"/>
        <end position="723"/>
    </location>
</feature>
<dbReference type="GO" id="GO:0070006">
    <property type="term" value="F:metalloaminopeptidase activity"/>
    <property type="evidence" value="ECO:0007669"/>
    <property type="project" value="UniProtKB-UniRule"/>
</dbReference>
<name>A0A2H1GY88_ZYMTR</name>
<evidence type="ECO:0000256" key="1">
    <source>
        <dbReference type="ARBA" id="ARBA00007865"/>
    </source>
</evidence>
<dbReference type="Gene3D" id="3.90.230.10">
    <property type="entry name" value="Creatinase/methionine aminopeptidase superfamily"/>
    <property type="match status" value="1"/>
</dbReference>
<dbReference type="Pfam" id="PF04199">
    <property type="entry name" value="Cyclase"/>
    <property type="match status" value="1"/>
</dbReference>
<dbReference type="GO" id="GO:0019441">
    <property type="term" value="P:L-tryptophan catabolic process to kynurenine"/>
    <property type="evidence" value="ECO:0007669"/>
    <property type="project" value="InterPro"/>
</dbReference>
<evidence type="ECO:0000256" key="8">
    <source>
        <dbReference type="HAMAP-Rule" id="MF_03175"/>
    </source>
</evidence>
<feature type="region of interest" description="Disordered" evidence="10">
    <location>
        <begin position="659"/>
        <end position="692"/>
    </location>
</feature>
<reference evidence="13" key="1">
    <citation type="submission" date="2017-05" db="EMBL/GenBank/DDBJ databases">
        <authorList>
            <person name="Song R."/>
            <person name="Chenine A.L."/>
            <person name="Ruprecht R.M."/>
        </authorList>
    </citation>
    <scope>NUCLEOTIDE SEQUENCE [LARGE SCALE GENOMIC DNA]</scope>
</reference>
<proteinExistence type="inferred from homology"/>
<feature type="binding site" evidence="8">
    <location>
        <position position="981"/>
    </location>
    <ligand>
        <name>a divalent metal cation</name>
        <dbReference type="ChEBI" id="CHEBI:60240"/>
        <label>2</label>
        <note>catalytic</note>
    </ligand>
</feature>
<dbReference type="InterPro" id="IPR000994">
    <property type="entry name" value="Pept_M24"/>
</dbReference>
<dbReference type="InterPro" id="IPR036388">
    <property type="entry name" value="WH-like_DNA-bd_sf"/>
</dbReference>
<dbReference type="SUPFAM" id="SSF46785">
    <property type="entry name" value="Winged helix' DNA-binding domain"/>
    <property type="match status" value="1"/>
</dbReference>
<evidence type="ECO:0000256" key="6">
    <source>
        <dbReference type="ARBA" id="ARBA00022801"/>
    </source>
</evidence>
<dbReference type="InterPro" id="IPR018376">
    <property type="entry name" value="Enoyl-CoA_hyd/isom_CS"/>
</dbReference>
<comment type="subcellular location">
    <subcellularLocation>
        <location evidence="8">Cytoplasm</location>
    </subcellularLocation>
</comment>
<evidence type="ECO:0000313" key="13">
    <source>
        <dbReference type="Proteomes" id="UP000245764"/>
    </source>
</evidence>
<dbReference type="NCBIfam" id="TIGR00501">
    <property type="entry name" value="met_pdase_II"/>
    <property type="match status" value="1"/>
</dbReference>
<evidence type="ECO:0000256" key="7">
    <source>
        <dbReference type="ARBA" id="ARBA00023026"/>
    </source>
</evidence>
<comment type="catalytic activity">
    <reaction evidence="8">
        <text>Release of N-terminal amino acids, preferentially methionine, from peptides and arylamides.</text>
        <dbReference type="EC" id="3.4.11.18"/>
    </reaction>
</comment>
<dbReference type="InterPro" id="IPR007325">
    <property type="entry name" value="KFase/CYL"/>
</dbReference>
<dbReference type="InterPro" id="IPR002468">
    <property type="entry name" value="Pept_M24A_MAP2"/>
</dbReference>
<dbReference type="InterPro" id="IPR036390">
    <property type="entry name" value="WH_DNA-bd_sf"/>
</dbReference>
<evidence type="ECO:0000256" key="2">
    <source>
        <dbReference type="ARBA" id="ARBA00022438"/>
    </source>
</evidence>
<dbReference type="InterPro" id="IPR037175">
    <property type="entry name" value="KFase_sf"/>
</dbReference>
<evidence type="ECO:0000256" key="9">
    <source>
        <dbReference type="RuleBase" id="RU003707"/>
    </source>
</evidence>
<dbReference type="CDD" id="cd06558">
    <property type="entry name" value="crotonase-like"/>
    <property type="match status" value="1"/>
</dbReference>
<dbReference type="Gene3D" id="3.50.30.50">
    <property type="entry name" value="Putative cyclase"/>
    <property type="match status" value="1"/>
</dbReference>
<dbReference type="InterPro" id="IPR029045">
    <property type="entry name" value="ClpP/crotonase-like_dom_sf"/>
</dbReference>
<feature type="binding site" evidence="8">
    <location>
        <position position="1109"/>
    </location>
    <ligand>
        <name>a divalent metal cation</name>
        <dbReference type="ChEBI" id="CHEBI:60240"/>
        <label>1</label>
    </ligand>
</feature>
<feature type="binding site" evidence="8">
    <location>
        <position position="1109"/>
    </location>
    <ligand>
        <name>a divalent metal cation</name>
        <dbReference type="ChEBI" id="CHEBI:60240"/>
        <label>2</label>
        <note>catalytic</note>
    </ligand>
</feature>
<dbReference type="EMBL" id="LT854261">
    <property type="protein sequence ID" value="SMR58513.1"/>
    <property type="molecule type" value="Genomic_DNA"/>
</dbReference>
<dbReference type="HAMAP" id="MF_03175">
    <property type="entry name" value="MetAP_2_euk"/>
    <property type="match status" value="1"/>
</dbReference>
<feature type="compositionally biased region" description="Basic and acidic residues" evidence="10">
    <location>
        <begin position="665"/>
        <end position="680"/>
    </location>
</feature>
<feature type="region of interest" description="Disordered" evidence="10">
    <location>
        <begin position="707"/>
        <end position="768"/>
    </location>
</feature>
<feature type="binding site" evidence="8">
    <location>
        <position position="901"/>
    </location>
    <ligand>
        <name>a divalent metal cation</name>
        <dbReference type="ChEBI" id="CHEBI:60240"/>
        <label>1</label>
    </ligand>
</feature>
<feature type="binding site" evidence="8">
    <location>
        <position position="912"/>
    </location>
    <ligand>
        <name>a divalent metal cation</name>
        <dbReference type="ChEBI" id="CHEBI:60240"/>
        <label>2</label>
        <note>catalytic</note>
    </ligand>
</feature>
<comment type="similarity">
    <text evidence="8">Belongs to the peptidase M24A family. Methionine aminopeptidase eukaryotic type 2 subfamily.</text>
</comment>
<evidence type="ECO:0000256" key="3">
    <source>
        <dbReference type="ARBA" id="ARBA00022490"/>
    </source>
</evidence>
<evidence type="ECO:0000256" key="5">
    <source>
        <dbReference type="ARBA" id="ARBA00022723"/>
    </source>
</evidence>
<feature type="binding site" evidence="8">
    <location>
        <position position="1014"/>
    </location>
    <ligand>
        <name>a divalent metal cation</name>
        <dbReference type="ChEBI" id="CHEBI:60240"/>
        <label>2</label>
        <note>catalytic</note>
    </ligand>
</feature>
<dbReference type="InterPro" id="IPR036005">
    <property type="entry name" value="Creatinase/aminopeptidase-like"/>
</dbReference>
<feature type="binding site" evidence="8">
    <location>
        <position position="880"/>
    </location>
    <ligand>
        <name>substrate</name>
    </ligand>
</feature>
<dbReference type="GO" id="GO:0005737">
    <property type="term" value="C:cytoplasm"/>
    <property type="evidence" value="ECO:0007669"/>
    <property type="project" value="UniProtKB-SubCell"/>
</dbReference>
<evidence type="ECO:0000256" key="10">
    <source>
        <dbReference type="SAM" id="MobiDB-lite"/>
    </source>
</evidence>
<organism evidence="12 13">
    <name type="scientific">Zymoseptoria tritici ST99CH_1E4</name>
    <dbReference type="NCBI Taxonomy" id="1276532"/>
    <lineage>
        <taxon>Eukaryota</taxon>
        <taxon>Fungi</taxon>
        <taxon>Dikarya</taxon>
        <taxon>Ascomycota</taxon>
        <taxon>Pezizomycotina</taxon>
        <taxon>Dothideomycetes</taxon>
        <taxon>Dothideomycetidae</taxon>
        <taxon>Mycosphaerellales</taxon>
        <taxon>Mycosphaerellaceae</taxon>
        <taxon>Zymoseptoria</taxon>
    </lineage>
</organism>
<protein>
    <recommendedName>
        <fullName evidence="8">Methionine aminopeptidase 2</fullName>
        <shortName evidence="8">MAP 2</shortName>
        <shortName evidence="8">MetAP 2</shortName>
        <ecNumber evidence="8">3.4.11.18</ecNumber>
    </recommendedName>
    <alternativeName>
        <fullName evidence="8">Peptidase M</fullName>
    </alternativeName>
</protein>
<feature type="domain" description="Peptidase M24" evidence="11">
    <location>
        <begin position="812"/>
        <end position="1029"/>
    </location>
</feature>
<dbReference type="Gene3D" id="1.10.10.10">
    <property type="entry name" value="Winged helix-like DNA-binding domain superfamily/Winged helix DNA-binding domain"/>
    <property type="match status" value="1"/>
</dbReference>
<keyword evidence="6 8" id="KW-0378">Hydrolase</keyword>
<evidence type="ECO:0000313" key="12">
    <source>
        <dbReference type="EMBL" id="SMR58513.1"/>
    </source>
</evidence>
<dbReference type="Pfam" id="PF00557">
    <property type="entry name" value="Peptidase_M24"/>
    <property type="match status" value="1"/>
</dbReference>
<dbReference type="GO" id="GO:0004061">
    <property type="term" value="F:arylformamidase activity"/>
    <property type="evidence" value="ECO:0007669"/>
    <property type="project" value="InterPro"/>
</dbReference>
<feature type="binding site" evidence="8">
    <location>
        <position position="912"/>
    </location>
    <ligand>
        <name>a divalent metal cation</name>
        <dbReference type="ChEBI" id="CHEBI:60240"/>
        <label>1</label>
    </ligand>
</feature>
<comment type="function">
    <text evidence="8">Cotranslationally removes the N-terminal methionine from nascent proteins. The N-terminal methionine is often cleaved when the second residue in the primary sequence is small and uncharged (Met-Ala-, Cys, Gly, Pro, Ser, Thr, or Val).</text>
</comment>
<dbReference type="PANTHER" id="PTHR45777:SF1">
    <property type="entry name" value="METHIONINE AMINOPEPTIDASE 2-2"/>
    <property type="match status" value="1"/>
</dbReference>
<feature type="binding site" evidence="8">
    <location>
        <position position="989"/>
    </location>
    <ligand>
        <name>substrate</name>
    </ligand>
</feature>
<comment type="similarity">
    <text evidence="9">Belongs to the enoyl-CoA hydratase/isomerase family.</text>
</comment>
<dbReference type="InterPro" id="IPR001753">
    <property type="entry name" value="Enoyl-CoA_hydra/iso"/>
</dbReference>
<dbReference type="GO" id="GO:0046872">
    <property type="term" value="F:metal ion binding"/>
    <property type="evidence" value="ECO:0007669"/>
    <property type="project" value="UniProtKB-UniRule"/>
</dbReference>
<evidence type="ECO:0000256" key="4">
    <source>
        <dbReference type="ARBA" id="ARBA00022670"/>
    </source>
</evidence>